<evidence type="ECO:0000313" key="2">
    <source>
        <dbReference type="Proteomes" id="UP001596138"/>
    </source>
</evidence>
<evidence type="ECO:0008006" key="3">
    <source>
        <dbReference type="Google" id="ProtNLM"/>
    </source>
</evidence>
<name>A0ABW1T677_9ACTN</name>
<gene>
    <name evidence="1" type="ORF">ACFQGU_17195</name>
</gene>
<dbReference type="Proteomes" id="UP001596138">
    <property type="component" value="Unassembled WGS sequence"/>
</dbReference>
<organism evidence="1 2">
    <name type="scientific">Longivirga aurantiaca</name>
    <dbReference type="NCBI Taxonomy" id="1837743"/>
    <lineage>
        <taxon>Bacteria</taxon>
        <taxon>Bacillati</taxon>
        <taxon>Actinomycetota</taxon>
        <taxon>Actinomycetes</taxon>
        <taxon>Sporichthyales</taxon>
        <taxon>Sporichthyaceae</taxon>
        <taxon>Longivirga</taxon>
    </lineage>
</organism>
<dbReference type="RefSeq" id="WP_386768923.1">
    <property type="nucleotide sequence ID" value="NZ_JBHSTI010000051.1"/>
</dbReference>
<comment type="caution">
    <text evidence="1">The sequence shown here is derived from an EMBL/GenBank/DDBJ whole genome shotgun (WGS) entry which is preliminary data.</text>
</comment>
<dbReference type="EMBL" id="JBHSTI010000051">
    <property type="protein sequence ID" value="MFC6239610.1"/>
    <property type="molecule type" value="Genomic_DNA"/>
</dbReference>
<keyword evidence="2" id="KW-1185">Reference proteome</keyword>
<proteinExistence type="predicted"/>
<accession>A0ABW1T677</accession>
<reference evidence="2" key="1">
    <citation type="journal article" date="2019" name="Int. J. Syst. Evol. Microbiol.">
        <title>The Global Catalogue of Microorganisms (GCM) 10K type strain sequencing project: providing services to taxonomists for standard genome sequencing and annotation.</title>
        <authorList>
            <consortium name="The Broad Institute Genomics Platform"/>
            <consortium name="The Broad Institute Genome Sequencing Center for Infectious Disease"/>
            <person name="Wu L."/>
            <person name="Ma J."/>
        </authorList>
    </citation>
    <scope>NUCLEOTIDE SEQUENCE [LARGE SCALE GENOMIC DNA]</scope>
    <source>
        <strain evidence="2">CGMCC 4.7317</strain>
    </source>
</reference>
<evidence type="ECO:0000313" key="1">
    <source>
        <dbReference type="EMBL" id="MFC6239610.1"/>
    </source>
</evidence>
<protein>
    <recommendedName>
        <fullName evidence="3">GTPase</fullName>
    </recommendedName>
</protein>
<sequence>MDPAPITPAPRVTRLVGVYRAEGSLSGEIHYVVGKLLGRAHCSLCDITHSPIRRKASWDRMAAGLGVPFELVHLDERDAATAALVTGWDDSPAVLAEVDGALRVVLGPDDLEHLGGHVDRFAAALHEALHRLALTLPS</sequence>